<dbReference type="EMBL" id="JBHSOH010000020">
    <property type="protein sequence ID" value="MFC5849350.1"/>
    <property type="molecule type" value="Genomic_DNA"/>
</dbReference>
<evidence type="ECO:0000313" key="1">
    <source>
        <dbReference type="EMBL" id="MFC5849350.1"/>
    </source>
</evidence>
<dbReference type="Proteomes" id="UP001595979">
    <property type="component" value="Unassembled WGS sequence"/>
</dbReference>
<comment type="caution">
    <text evidence="1">The sequence shown here is derived from an EMBL/GenBank/DDBJ whole genome shotgun (WGS) entry which is preliminary data.</text>
</comment>
<evidence type="ECO:0000313" key="2">
    <source>
        <dbReference type="Proteomes" id="UP001595979"/>
    </source>
</evidence>
<reference evidence="2" key="1">
    <citation type="journal article" date="2019" name="Int. J. Syst. Evol. Microbiol.">
        <title>The Global Catalogue of Microorganisms (GCM) 10K type strain sequencing project: providing services to taxonomists for standard genome sequencing and annotation.</title>
        <authorList>
            <consortium name="The Broad Institute Genomics Platform"/>
            <consortium name="The Broad Institute Genome Sequencing Center for Infectious Disease"/>
            <person name="Wu L."/>
            <person name="Ma J."/>
        </authorList>
    </citation>
    <scope>NUCLEOTIDE SEQUENCE [LARGE SCALE GENOMIC DNA]</scope>
    <source>
        <strain evidence="2">CGMCC 1.15053</strain>
    </source>
</reference>
<proteinExistence type="predicted"/>
<sequence>MPHADYLTPTLIPGLALRRGLREVLHLHSNLVILTLPEGLSRAQAVGHRRLRGLGTRFTGALLPLARLDWRGELSQAHQMVLNEETPHYATLERLEERMARAVRIKEAASQALHWLNHSPRGKAIIRAFHDLGAAERLRAEAVTPAQKAAATRAEKAVRSDMGSVPVTAAQLRRLEVCGQSSRLAWQIEGSNLCFAHLRPLGEERAARVEGGQRVARRFLAGHTRQGEGTCPLTGRAAELRAHLHFALLAEIGEGDLLAAAQRRYGWRARDHALQRANRERVALEQRQYDFDPRTNPEVREVTRVWRVACGHDRLSDRFRPFQPEYNPVATYIKDMARRLVRASGFKGRSVRAKHLAPVLTAIRTDWGDRSGVIMRAILKEAGRYAGQYGYAGVPEAEVLPVRPRWGTAPCLIPPRCAGGVTQPGLF</sequence>
<organism evidence="1 2">
    <name type="scientific">Deinococcus petrolearius</name>
    <dbReference type="NCBI Taxonomy" id="1751295"/>
    <lineage>
        <taxon>Bacteria</taxon>
        <taxon>Thermotogati</taxon>
        <taxon>Deinococcota</taxon>
        <taxon>Deinococci</taxon>
        <taxon>Deinococcales</taxon>
        <taxon>Deinococcaceae</taxon>
        <taxon>Deinococcus</taxon>
    </lineage>
</organism>
<gene>
    <name evidence="1" type="ORF">ACFPQ6_13640</name>
</gene>
<name>A0ABW1DL34_9DEIO</name>
<dbReference type="RefSeq" id="WP_380050429.1">
    <property type="nucleotide sequence ID" value="NZ_JBHSOH010000020.1"/>
</dbReference>
<accession>A0ABW1DL34</accession>
<protein>
    <submittedName>
        <fullName evidence="1">Uncharacterized protein</fullName>
    </submittedName>
</protein>
<keyword evidence="2" id="KW-1185">Reference proteome</keyword>